<feature type="signal peptide" evidence="23">
    <location>
        <begin position="1"/>
        <end position="22"/>
    </location>
</feature>
<evidence type="ECO:0000256" key="18">
    <source>
        <dbReference type="PIRNR" id="PIRNR000641"/>
    </source>
</evidence>
<dbReference type="InterPro" id="IPR011009">
    <property type="entry name" value="Kinase-like_dom_sf"/>
</dbReference>
<dbReference type="FunFam" id="2.90.10.10:FF:000026">
    <property type="entry name" value="Serine/threonine-protein kinase"/>
    <property type="match status" value="1"/>
</dbReference>
<dbReference type="GO" id="GO:0004674">
    <property type="term" value="F:protein serine/threonine kinase activity"/>
    <property type="evidence" value="ECO:0007669"/>
    <property type="project" value="UniProtKB-KW"/>
</dbReference>
<dbReference type="InterPro" id="IPR000719">
    <property type="entry name" value="Prot_kinase_dom"/>
</dbReference>
<evidence type="ECO:0000256" key="10">
    <source>
        <dbReference type="ARBA" id="ARBA00022840"/>
    </source>
</evidence>
<dbReference type="AlphaFoldDB" id="A0A0D3GXP2"/>
<reference evidence="27" key="2">
    <citation type="submission" date="2015-03" db="UniProtKB">
        <authorList>
            <consortium name="EnsemblPlants"/>
        </authorList>
    </citation>
    <scope>IDENTIFICATION</scope>
</reference>
<dbReference type="InterPro" id="IPR036426">
    <property type="entry name" value="Bulb-type_lectin_dom_sf"/>
</dbReference>
<dbReference type="PANTHER" id="PTHR47976:SF82">
    <property type="entry name" value="RECEPTOR-LIKE SERINE_THREONINE-PROTEIN KINASE"/>
    <property type="match status" value="1"/>
</dbReference>
<comment type="similarity">
    <text evidence="18">Belongs to the protein kinase superfamily. Ser/Thr protein kinase family.</text>
</comment>
<dbReference type="FunFam" id="1.10.510.10:FF:000537">
    <property type="entry name" value="Putative receptor-like protein kinase"/>
    <property type="match status" value="1"/>
</dbReference>
<feature type="transmembrane region" description="Helical" evidence="22">
    <location>
        <begin position="444"/>
        <end position="467"/>
    </location>
</feature>
<feature type="domain" description="EGF-like" evidence="25">
    <location>
        <begin position="290"/>
        <end position="328"/>
    </location>
</feature>
<keyword evidence="4 18" id="KW-0808">Transferase</keyword>
<dbReference type="eggNOG" id="ENOG502QT6D">
    <property type="taxonomic scope" value="Eukaryota"/>
</dbReference>
<evidence type="ECO:0000256" key="20">
    <source>
        <dbReference type="PROSITE-ProRule" id="PRU10141"/>
    </source>
</evidence>
<dbReference type="Gene3D" id="2.90.10.10">
    <property type="entry name" value="Bulb-type lectin domain"/>
    <property type="match status" value="1"/>
</dbReference>
<keyword evidence="7" id="KW-0430">Lectin</keyword>
<feature type="region of interest" description="Disordered" evidence="21">
    <location>
        <begin position="777"/>
        <end position="799"/>
    </location>
</feature>
<keyword evidence="9 18" id="KW-0418">Kinase</keyword>
<dbReference type="EC" id="2.7.11.1" evidence="18"/>
<dbReference type="SMART" id="SM00220">
    <property type="entry name" value="S_TKc"/>
    <property type="match status" value="1"/>
</dbReference>
<dbReference type="InterPro" id="IPR017441">
    <property type="entry name" value="Protein_kinase_ATP_BS"/>
</dbReference>
<dbReference type="Gene3D" id="1.10.510.10">
    <property type="entry name" value="Transferase(Phosphotransferase) domain 1"/>
    <property type="match status" value="1"/>
</dbReference>
<feature type="domain" description="Bulb-type lectin" evidence="26">
    <location>
        <begin position="29"/>
        <end position="147"/>
    </location>
</feature>
<dbReference type="Gene3D" id="2.90.10.30">
    <property type="match status" value="1"/>
</dbReference>
<dbReference type="FunFam" id="2.90.10.30:FF:000001">
    <property type="entry name" value="Serine/threonine-protein kinase"/>
    <property type="match status" value="1"/>
</dbReference>
<dbReference type="SUPFAM" id="SSF56112">
    <property type="entry name" value="Protein kinase-like (PK-like)"/>
    <property type="match status" value="1"/>
</dbReference>
<feature type="compositionally biased region" description="Polar residues" evidence="21">
    <location>
        <begin position="788"/>
        <end position="799"/>
    </location>
</feature>
<dbReference type="Pfam" id="PF01453">
    <property type="entry name" value="B_lectin"/>
    <property type="match status" value="1"/>
</dbReference>
<evidence type="ECO:0000256" key="21">
    <source>
        <dbReference type="SAM" id="MobiDB-lite"/>
    </source>
</evidence>
<dbReference type="SMART" id="SM00108">
    <property type="entry name" value="B_lectin"/>
    <property type="match status" value="1"/>
</dbReference>
<keyword evidence="15" id="KW-0325">Glycoprotein</keyword>
<dbReference type="EnsemblPlants" id="OBART08G06800.1">
    <property type="protein sequence ID" value="OBART08G06800.1"/>
    <property type="gene ID" value="OBART08G06800"/>
</dbReference>
<dbReference type="InterPro" id="IPR001480">
    <property type="entry name" value="Bulb-type_lectin_dom"/>
</dbReference>
<evidence type="ECO:0000256" key="15">
    <source>
        <dbReference type="ARBA" id="ARBA00023180"/>
    </source>
</evidence>
<accession>A0A0D3GXP2</accession>
<dbReference type="GO" id="GO:0106310">
    <property type="term" value="F:protein serine kinase activity"/>
    <property type="evidence" value="ECO:0007669"/>
    <property type="project" value="RHEA"/>
</dbReference>
<evidence type="ECO:0000256" key="16">
    <source>
        <dbReference type="ARBA" id="ARBA00047899"/>
    </source>
</evidence>
<dbReference type="SUPFAM" id="SSF51110">
    <property type="entry name" value="alpha-D-mannose-specific plant lectins"/>
    <property type="match status" value="2"/>
</dbReference>
<dbReference type="GO" id="GO:0051707">
    <property type="term" value="P:response to other organism"/>
    <property type="evidence" value="ECO:0007669"/>
    <property type="project" value="UniProtKB-ARBA"/>
</dbReference>
<dbReference type="InterPro" id="IPR024171">
    <property type="entry name" value="SRK-like_kinase"/>
</dbReference>
<evidence type="ECO:0000259" key="26">
    <source>
        <dbReference type="PROSITE" id="PS50927"/>
    </source>
</evidence>
<dbReference type="GO" id="GO:0005524">
    <property type="term" value="F:ATP binding"/>
    <property type="evidence" value="ECO:0007669"/>
    <property type="project" value="UniProtKB-UniRule"/>
</dbReference>
<evidence type="ECO:0000256" key="14">
    <source>
        <dbReference type="ARBA" id="ARBA00023170"/>
    </source>
</evidence>
<comment type="catalytic activity">
    <reaction evidence="17 18">
        <text>L-seryl-[protein] + ATP = O-phospho-L-seryl-[protein] + ADP + H(+)</text>
        <dbReference type="Rhea" id="RHEA:17989"/>
        <dbReference type="Rhea" id="RHEA-COMP:9863"/>
        <dbReference type="Rhea" id="RHEA-COMP:11604"/>
        <dbReference type="ChEBI" id="CHEBI:15378"/>
        <dbReference type="ChEBI" id="CHEBI:29999"/>
        <dbReference type="ChEBI" id="CHEBI:30616"/>
        <dbReference type="ChEBI" id="CHEBI:83421"/>
        <dbReference type="ChEBI" id="CHEBI:456216"/>
        <dbReference type="EC" id="2.7.11.1"/>
    </reaction>
</comment>
<comment type="caution">
    <text evidence="19">Lacks conserved residue(s) required for the propagation of feature annotation.</text>
</comment>
<evidence type="ECO:0000256" key="22">
    <source>
        <dbReference type="SAM" id="Phobius"/>
    </source>
</evidence>
<dbReference type="GO" id="GO:0030246">
    <property type="term" value="F:carbohydrate binding"/>
    <property type="evidence" value="ECO:0007669"/>
    <property type="project" value="UniProtKB-KW"/>
</dbReference>
<keyword evidence="14" id="KW-0675">Receptor</keyword>
<evidence type="ECO:0000256" key="1">
    <source>
        <dbReference type="ARBA" id="ARBA00004479"/>
    </source>
</evidence>
<dbReference type="FunFam" id="2.90.10.10:FF:000006">
    <property type="entry name" value="Serine/threonine-protein kinase"/>
    <property type="match status" value="1"/>
</dbReference>
<proteinExistence type="inferred from homology"/>
<evidence type="ECO:0000256" key="12">
    <source>
        <dbReference type="ARBA" id="ARBA00023136"/>
    </source>
</evidence>
<feature type="binding site" evidence="20">
    <location>
        <position position="536"/>
    </location>
    <ligand>
        <name>ATP</name>
        <dbReference type="ChEBI" id="CHEBI:30616"/>
    </ligand>
</feature>
<evidence type="ECO:0000256" key="6">
    <source>
        <dbReference type="ARBA" id="ARBA00022729"/>
    </source>
</evidence>
<dbReference type="InterPro" id="IPR051343">
    <property type="entry name" value="G-type_lectin_kinases/EP1-like"/>
</dbReference>
<feature type="chain" id="PRO_5002263623" description="Receptor-like serine/threonine-protein kinase" evidence="23">
    <location>
        <begin position="23"/>
        <end position="799"/>
    </location>
</feature>
<evidence type="ECO:0000256" key="17">
    <source>
        <dbReference type="ARBA" id="ARBA00048679"/>
    </source>
</evidence>
<sequence>MVPYIIPLSLILFIIQANPSTGAQINETTIPQGSQINAVGTQSWVSPSGRFAFGFYPEGEGFSIGVWLVTGATRTIVWTAFRDDPPVSGGSILLTAGGSLQWIPANQGSQGKLISAAPNSATSAAILDNGNFVLYDAKKQVLWSTFGSPTDTILPGQNLLPGNQLFSSISNTNHATGKYRLSNQEDGNLVMYPIGTVDPDSAYWASGTFGQGLLLTLSLDLNGTLWLFDRNSSYTKMLFLTNQSLSTSPDSESYYHLTLDADGLLRLYAHVFFKKGREPLTKIEWLEPSSNDRCGVKGVCGPNSFCQVTASGETSCSCLPGFEFSSANQTTQGCWRVRTGGCTGNSSNGDIGPTATMVMVKNTSWSDLSYNVPPQTTTMEECKAICLSDCACKIAMFDTYCSKQMLPMRYGKIDHSSNTTLFVKVYSYEPKGPMRRTRSAISTAMLISGSALAIFSLVVLSVSVLLSKRHQFSRYTRAPQHQDAEFDKESVGIRSYSFHDLELSTDGFAEELGRGAYGTVFRGVIANSGNKVIAVKRLERMAEDGEQEFQREVRAIARTHHRNLVRLFGFCNEGAYRLLVYEYMPNGSLANLLFKPDPPLPSWSRRVAIALDVARGLQYLHEDIEVPIIHCDIKPENILIDGSGMAKIADFGLAKLLIGNQTKTFTGVRGTRGYLAPEWSKNTAITVKVDVYSFGVMLLEIISCRKSMELKMAGEECNISEWAYEYVVSGGLKEVAAGEDVDEVELERMVKIGIWCTQNEPVTRPAMKSVVLMMEGSAQVRRPPPPASFSQSLLRTGSR</sequence>
<keyword evidence="11 22" id="KW-1133">Transmembrane helix</keyword>
<keyword evidence="8 18" id="KW-0547">Nucleotide-binding</keyword>
<dbReference type="PROSITE" id="PS50927">
    <property type="entry name" value="BULB_LECTIN"/>
    <property type="match status" value="1"/>
</dbReference>
<evidence type="ECO:0000259" key="24">
    <source>
        <dbReference type="PROSITE" id="PS50011"/>
    </source>
</evidence>
<evidence type="ECO:0000256" key="2">
    <source>
        <dbReference type="ARBA" id="ARBA00022527"/>
    </source>
</evidence>
<reference evidence="27" key="1">
    <citation type="journal article" date="2009" name="Rice">
        <title>De Novo Next Generation Sequencing of Plant Genomes.</title>
        <authorList>
            <person name="Rounsley S."/>
            <person name="Marri P.R."/>
            <person name="Yu Y."/>
            <person name="He R."/>
            <person name="Sisneros N."/>
            <person name="Goicoechea J.L."/>
            <person name="Lee S.J."/>
            <person name="Angelova A."/>
            <person name="Kudrna D."/>
            <person name="Luo M."/>
            <person name="Affourtit J."/>
            <person name="Desany B."/>
            <person name="Knight J."/>
            <person name="Niazi F."/>
            <person name="Egholm M."/>
            <person name="Wing R.A."/>
        </authorList>
    </citation>
    <scope>NUCLEOTIDE SEQUENCE [LARGE SCALE GENOMIC DNA]</scope>
    <source>
        <strain evidence="27">cv. IRGC 105608</strain>
    </source>
</reference>
<dbReference type="Gramene" id="OBART08G06800.1">
    <property type="protein sequence ID" value="OBART08G06800.1"/>
    <property type="gene ID" value="OBART08G06800"/>
</dbReference>
<evidence type="ECO:0000256" key="13">
    <source>
        <dbReference type="ARBA" id="ARBA00023157"/>
    </source>
</evidence>
<dbReference type="PROSITE" id="PS00107">
    <property type="entry name" value="PROTEIN_KINASE_ATP"/>
    <property type="match status" value="1"/>
</dbReference>
<name>A0A0D3GXP2_9ORYZ</name>
<dbReference type="InterPro" id="IPR000742">
    <property type="entry name" value="EGF"/>
</dbReference>
<evidence type="ECO:0000256" key="7">
    <source>
        <dbReference type="ARBA" id="ARBA00022734"/>
    </source>
</evidence>
<evidence type="ECO:0000256" key="5">
    <source>
        <dbReference type="ARBA" id="ARBA00022692"/>
    </source>
</evidence>
<evidence type="ECO:0000256" key="3">
    <source>
        <dbReference type="ARBA" id="ARBA00022536"/>
    </source>
</evidence>
<keyword evidence="3 19" id="KW-0245">EGF-like domain</keyword>
<protein>
    <recommendedName>
        <fullName evidence="18">Receptor-like serine/threonine-protein kinase</fullName>
        <ecNumber evidence="18">2.7.11.1</ecNumber>
    </recommendedName>
</protein>
<evidence type="ECO:0000313" key="28">
    <source>
        <dbReference type="Proteomes" id="UP000026960"/>
    </source>
</evidence>
<dbReference type="Pfam" id="PF00069">
    <property type="entry name" value="Pkinase"/>
    <property type="match status" value="1"/>
</dbReference>
<evidence type="ECO:0000313" key="27">
    <source>
        <dbReference type="EnsemblPlants" id="OBART08G06800.1"/>
    </source>
</evidence>
<evidence type="ECO:0000256" key="23">
    <source>
        <dbReference type="SAM" id="SignalP"/>
    </source>
</evidence>
<dbReference type="Proteomes" id="UP000026960">
    <property type="component" value="Chromosome 8"/>
</dbReference>
<keyword evidence="13" id="KW-1015">Disulfide bond</keyword>
<dbReference type="FunFam" id="3.30.200.20:FF:000059">
    <property type="entry name" value="S-receptor-like serine/threonine-protein kinase"/>
    <property type="match status" value="1"/>
</dbReference>
<feature type="domain" description="Protein kinase" evidence="24">
    <location>
        <begin position="506"/>
        <end position="780"/>
    </location>
</feature>
<keyword evidence="12 22" id="KW-0472">Membrane</keyword>
<dbReference type="PROSITE" id="PS50011">
    <property type="entry name" value="PROTEIN_KINASE_DOM"/>
    <property type="match status" value="1"/>
</dbReference>
<keyword evidence="10 18" id="KW-0067">ATP-binding</keyword>
<dbReference type="PROSITE" id="PS00108">
    <property type="entry name" value="PROTEIN_KINASE_ST"/>
    <property type="match status" value="1"/>
</dbReference>
<keyword evidence="2 18" id="KW-0723">Serine/threonine-protein kinase</keyword>
<dbReference type="Gene3D" id="3.30.200.20">
    <property type="entry name" value="Phosphorylase Kinase, domain 1"/>
    <property type="match status" value="1"/>
</dbReference>
<dbReference type="PANTHER" id="PTHR47976">
    <property type="entry name" value="G-TYPE LECTIN S-RECEPTOR-LIKE SERINE/THREONINE-PROTEIN KINASE SD2-5"/>
    <property type="match status" value="1"/>
</dbReference>
<evidence type="ECO:0000256" key="9">
    <source>
        <dbReference type="ARBA" id="ARBA00022777"/>
    </source>
</evidence>
<keyword evidence="6 23" id="KW-0732">Signal</keyword>
<organism evidence="27">
    <name type="scientific">Oryza barthii</name>
    <dbReference type="NCBI Taxonomy" id="65489"/>
    <lineage>
        <taxon>Eukaryota</taxon>
        <taxon>Viridiplantae</taxon>
        <taxon>Streptophyta</taxon>
        <taxon>Embryophyta</taxon>
        <taxon>Tracheophyta</taxon>
        <taxon>Spermatophyta</taxon>
        <taxon>Magnoliopsida</taxon>
        <taxon>Liliopsida</taxon>
        <taxon>Poales</taxon>
        <taxon>Poaceae</taxon>
        <taxon>BOP clade</taxon>
        <taxon>Oryzoideae</taxon>
        <taxon>Oryzeae</taxon>
        <taxon>Oryzinae</taxon>
        <taxon>Oryza</taxon>
    </lineage>
</organism>
<dbReference type="PROSITE" id="PS50026">
    <property type="entry name" value="EGF_3"/>
    <property type="match status" value="1"/>
</dbReference>
<dbReference type="InterPro" id="IPR008271">
    <property type="entry name" value="Ser/Thr_kinase_AS"/>
</dbReference>
<comment type="subcellular location">
    <subcellularLocation>
        <location evidence="1">Membrane</location>
        <topology evidence="1">Single-pass type I membrane protein</topology>
    </subcellularLocation>
</comment>
<dbReference type="PaxDb" id="65489-OBART08G06800.1"/>
<comment type="catalytic activity">
    <reaction evidence="16 18">
        <text>L-threonyl-[protein] + ATP = O-phospho-L-threonyl-[protein] + ADP + H(+)</text>
        <dbReference type="Rhea" id="RHEA:46608"/>
        <dbReference type="Rhea" id="RHEA-COMP:11060"/>
        <dbReference type="Rhea" id="RHEA-COMP:11605"/>
        <dbReference type="ChEBI" id="CHEBI:15378"/>
        <dbReference type="ChEBI" id="CHEBI:30013"/>
        <dbReference type="ChEBI" id="CHEBI:30616"/>
        <dbReference type="ChEBI" id="CHEBI:61977"/>
        <dbReference type="ChEBI" id="CHEBI:456216"/>
        <dbReference type="EC" id="2.7.11.1"/>
    </reaction>
</comment>
<dbReference type="GO" id="GO:0016020">
    <property type="term" value="C:membrane"/>
    <property type="evidence" value="ECO:0007669"/>
    <property type="project" value="UniProtKB-SubCell"/>
</dbReference>
<dbReference type="HOGENOM" id="CLU_000288_116_2_1"/>
<evidence type="ECO:0000256" key="4">
    <source>
        <dbReference type="ARBA" id="ARBA00022679"/>
    </source>
</evidence>
<evidence type="ECO:0000256" key="19">
    <source>
        <dbReference type="PROSITE-ProRule" id="PRU00076"/>
    </source>
</evidence>
<keyword evidence="5 22" id="KW-0812">Transmembrane</keyword>
<dbReference type="CDD" id="cd14066">
    <property type="entry name" value="STKc_IRAK"/>
    <property type="match status" value="1"/>
</dbReference>
<keyword evidence="28" id="KW-1185">Reference proteome</keyword>
<dbReference type="PIRSF" id="PIRSF000641">
    <property type="entry name" value="SRK"/>
    <property type="match status" value="1"/>
</dbReference>
<evidence type="ECO:0000259" key="25">
    <source>
        <dbReference type="PROSITE" id="PS50026"/>
    </source>
</evidence>
<evidence type="ECO:0000256" key="11">
    <source>
        <dbReference type="ARBA" id="ARBA00022989"/>
    </source>
</evidence>
<evidence type="ECO:0000256" key="8">
    <source>
        <dbReference type="ARBA" id="ARBA00022741"/>
    </source>
</evidence>